<feature type="compositionally biased region" description="Low complexity" evidence="1">
    <location>
        <begin position="33"/>
        <end position="43"/>
    </location>
</feature>
<feature type="compositionally biased region" description="Basic and acidic residues" evidence="1">
    <location>
        <begin position="1"/>
        <end position="15"/>
    </location>
</feature>
<feature type="domain" description="Beta-ketoacyl synthase-like N-terminal" evidence="2">
    <location>
        <begin position="167"/>
        <end position="246"/>
    </location>
</feature>
<feature type="region of interest" description="Disordered" evidence="1">
    <location>
        <begin position="1"/>
        <end position="67"/>
    </location>
</feature>
<comment type="caution">
    <text evidence="3">The sequence shown here is derived from an EMBL/GenBank/DDBJ whole genome shotgun (WGS) entry which is preliminary data.</text>
</comment>
<reference evidence="3 4" key="1">
    <citation type="submission" date="2018-06" db="EMBL/GenBank/DDBJ databases">
        <title>Complete Genomes of Monosporascus.</title>
        <authorList>
            <person name="Robinson A.J."/>
            <person name="Natvig D.O."/>
        </authorList>
    </citation>
    <scope>NUCLEOTIDE SEQUENCE [LARGE SCALE GENOMIC DNA]</scope>
    <source>
        <strain evidence="3 4">CBS 609.92</strain>
    </source>
</reference>
<dbReference type="InterPro" id="IPR014030">
    <property type="entry name" value="Ketoacyl_synth_N"/>
</dbReference>
<evidence type="ECO:0000313" key="4">
    <source>
        <dbReference type="Proteomes" id="UP000294003"/>
    </source>
</evidence>
<dbReference type="Pfam" id="PF00109">
    <property type="entry name" value="ketoacyl-synt"/>
    <property type="match status" value="1"/>
</dbReference>
<name>A0ABY0H2X5_9PEZI</name>
<evidence type="ECO:0000256" key="1">
    <source>
        <dbReference type="SAM" id="MobiDB-lite"/>
    </source>
</evidence>
<keyword evidence="4" id="KW-1185">Reference proteome</keyword>
<protein>
    <recommendedName>
        <fullName evidence="2">Beta-ketoacyl synthase-like N-terminal domain-containing protein</fullName>
    </recommendedName>
</protein>
<dbReference type="SUPFAM" id="SSF53901">
    <property type="entry name" value="Thiolase-like"/>
    <property type="match status" value="1"/>
</dbReference>
<dbReference type="Gene3D" id="3.40.47.10">
    <property type="match status" value="1"/>
</dbReference>
<evidence type="ECO:0000313" key="3">
    <source>
        <dbReference type="EMBL" id="RYO83440.1"/>
    </source>
</evidence>
<organism evidence="3 4">
    <name type="scientific">Monosporascus cannonballus</name>
    <dbReference type="NCBI Taxonomy" id="155416"/>
    <lineage>
        <taxon>Eukaryota</taxon>
        <taxon>Fungi</taxon>
        <taxon>Dikarya</taxon>
        <taxon>Ascomycota</taxon>
        <taxon>Pezizomycotina</taxon>
        <taxon>Sordariomycetes</taxon>
        <taxon>Xylariomycetidae</taxon>
        <taxon>Xylariales</taxon>
        <taxon>Xylariales incertae sedis</taxon>
        <taxon>Monosporascus</taxon>
    </lineage>
</organism>
<dbReference type="Proteomes" id="UP000294003">
    <property type="component" value="Unassembled WGS sequence"/>
</dbReference>
<accession>A0ABY0H2X5</accession>
<evidence type="ECO:0000259" key="2">
    <source>
        <dbReference type="Pfam" id="PF00109"/>
    </source>
</evidence>
<dbReference type="InterPro" id="IPR016039">
    <property type="entry name" value="Thiolase-like"/>
</dbReference>
<sequence>MSRSDEKQHLFDTRMSRRKQVSLVDAEPAALDQGGPLSSSQLSGHRDRLSQQGPLESLGANDESAAKPRVSSHNMLLYRDGVRLIAAEENYNIVGAGSPAPCIRRRQVVLKQVAGAIFFLKLLLPWDAERCFYIAFGLIDSASDLFKKGARAVVETTPGWPYHLLPATRTVLLPSDHRSRHVIDGDLCDIDDSFFRLSPQTAAVTDPQQRTLLAMSYEVLTSAVWQHGSRAGTDTTVYAAILTTDLDRSLYKDPLDLPWTSSRAPGKQCWLITSSTSSTCAGPRRRSTRAARAVSRYINFEVGDSGSTRQGDVSPELQQLLEFMTKLGHPGGAMGRRSMRIRHRRVGGLSTPPLGRITRQRA</sequence>
<dbReference type="EMBL" id="QJNS01000188">
    <property type="protein sequence ID" value="RYO83440.1"/>
    <property type="molecule type" value="Genomic_DNA"/>
</dbReference>
<proteinExistence type="predicted"/>
<gene>
    <name evidence="3" type="ORF">DL762_006127</name>
</gene>